<dbReference type="SMART" id="SM00879">
    <property type="entry name" value="Brix"/>
    <property type="match status" value="1"/>
</dbReference>
<gene>
    <name evidence="3" type="ORF">B0T15DRAFT_514493</name>
</gene>
<keyword evidence="4" id="KW-1185">Reference proteome</keyword>
<accession>A0AAJ0GM37</accession>
<dbReference type="GO" id="GO:0000460">
    <property type="term" value="P:maturation of 5.8S rRNA"/>
    <property type="evidence" value="ECO:0007669"/>
    <property type="project" value="TreeGrafter"/>
</dbReference>
<feature type="compositionally biased region" description="Low complexity" evidence="1">
    <location>
        <begin position="101"/>
        <end position="110"/>
    </location>
</feature>
<feature type="compositionally biased region" description="Acidic residues" evidence="1">
    <location>
        <begin position="111"/>
        <end position="145"/>
    </location>
</feature>
<feature type="compositionally biased region" description="Polar residues" evidence="1">
    <location>
        <begin position="155"/>
        <end position="168"/>
    </location>
</feature>
<feature type="region of interest" description="Disordered" evidence="1">
    <location>
        <begin position="1"/>
        <end position="78"/>
    </location>
</feature>
<dbReference type="PROSITE" id="PS50833">
    <property type="entry name" value="BRIX"/>
    <property type="match status" value="1"/>
</dbReference>
<dbReference type="PANTHER" id="PTHR22734:SF3">
    <property type="entry name" value="RIBOSOME PRODUCTION FACTOR 1"/>
    <property type="match status" value="1"/>
</dbReference>
<proteinExistence type="predicted"/>
<dbReference type="EMBL" id="JAUDZG010000007">
    <property type="protein sequence ID" value="KAK3302458.1"/>
    <property type="molecule type" value="Genomic_DNA"/>
</dbReference>
<dbReference type="FunFam" id="3.40.50.10480:FF:000005">
    <property type="entry name" value="Similar to RNA processing factor 1"/>
    <property type="match status" value="1"/>
</dbReference>
<dbReference type="AlphaFoldDB" id="A0AAJ0GM37"/>
<dbReference type="GO" id="GO:0005730">
    <property type="term" value="C:nucleolus"/>
    <property type="evidence" value="ECO:0007669"/>
    <property type="project" value="TreeGrafter"/>
</dbReference>
<feature type="compositionally biased region" description="Basic and acidic residues" evidence="1">
    <location>
        <begin position="49"/>
        <end position="62"/>
    </location>
</feature>
<dbReference type="RefSeq" id="XP_062718238.1">
    <property type="nucleotide sequence ID" value="XM_062868126.1"/>
</dbReference>
<dbReference type="InterPro" id="IPR044281">
    <property type="entry name" value="IMP4/RPF1"/>
</dbReference>
<evidence type="ECO:0000313" key="4">
    <source>
        <dbReference type="Proteomes" id="UP001273166"/>
    </source>
</evidence>
<dbReference type="Gene3D" id="3.40.50.10480">
    <property type="entry name" value="Probable brix-domain ribosomal biogenesis protein"/>
    <property type="match status" value="1"/>
</dbReference>
<reference evidence="3" key="2">
    <citation type="submission" date="2023-06" db="EMBL/GenBank/DDBJ databases">
        <authorList>
            <consortium name="Lawrence Berkeley National Laboratory"/>
            <person name="Mondo S.J."/>
            <person name="Hensen N."/>
            <person name="Bonometti L."/>
            <person name="Westerberg I."/>
            <person name="Brannstrom I.O."/>
            <person name="Guillou S."/>
            <person name="Cros-Aarteil S."/>
            <person name="Calhoun S."/>
            <person name="Haridas S."/>
            <person name="Kuo A."/>
            <person name="Pangilinan J."/>
            <person name="Riley R."/>
            <person name="Labutti K."/>
            <person name="Andreopoulos B."/>
            <person name="Lipzen A."/>
            <person name="Chen C."/>
            <person name="Yanf M."/>
            <person name="Daum C."/>
            <person name="Ng V."/>
            <person name="Clum A."/>
            <person name="Steindorff A."/>
            <person name="Ohm R."/>
            <person name="Martin F."/>
            <person name="Silar P."/>
            <person name="Natvig D."/>
            <person name="Lalanne C."/>
            <person name="Gautier V."/>
            <person name="Ament-Velasquez S.L."/>
            <person name="Kruys A."/>
            <person name="Hutchinson M.I."/>
            <person name="Powell A.J."/>
            <person name="Barry K."/>
            <person name="Miller A.N."/>
            <person name="Grigoriev I.V."/>
            <person name="Debuchy R."/>
            <person name="Gladieux P."/>
            <person name="Thoren M.H."/>
            <person name="Johannesson H."/>
        </authorList>
    </citation>
    <scope>NUCLEOTIDE SEQUENCE</scope>
    <source>
        <strain evidence="3">CBS 333.67</strain>
    </source>
</reference>
<dbReference type="Pfam" id="PF04427">
    <property type="entry name" value="Brix"/>
    <property type="match status" value="1"/>
</dbReference>
<feature type="domain" description="Brix" evidence="2">
    <location>
        <begin position="189"/>
        <end position="422"/>
    </location>
</feature>
<protein>
    <submittedName>
        <fullName evidence="3">Anticodon-binding protein</fullName>
    </submittedName>
</protein>
<dbReference type="GO" id="GO:0042134">
    <property type="term" value="F:rRNA primary transcript binding"/>
    <property type="evidence" value="ECO:0007669"/>
    <property type="project" value="InterPro"/>
</dbReference>
<sequence length="448" mass="50371">MGPSRNGRASSGGSLTLKTANKLKRQQLYVQQKKTTGKARHEERHRRRKEEAKDPELRRQRLEQNQPASIDKKRIWDEVDDDSLGAVVDVAQLKRRRLEQAEAAAAAEADAVTEENAEEKEDDDVDSMLGSDDEEDGEGNDEEDSGETHRERAQRQPSVAPSTTSTALDLTPDALASQFKYLFSEEPPAMPKILVTTGINGTVHKEAQEIASVFPNGQDPSGPKRFGYSKLTCPALATYIRRSAHRYGHKYSVREIAKFAKNRGYTALLIVHEDLKRPSQLSVCHLNEEDAPPGPTLTYTIRNYQPGKVIPGHGNATNHYPELLLNGFKTPLGLLTAKSMNTLFPPRPEISGRQVVTLHNQRDYIFFRRHRYIFREARPTEKNVVGADGKEMEGVKGIRAGLQEIGPRFTLKLRRVDKGIGRAGSEGDDALKWEWKAKMEKKRTRFNL</sequence>
<feature type="compositionally biased region" description="Polar residues" evidence="1">
    <location>
        <begin position="7"/>
        <end position="19"/>
    </location>
</feature>
<comment type="caution">
    <text evidence="3">The sequence shown here is derived from an EMBL/GenBank/DDBJ whole genome shotgun (WGS) entry which is preliminary data.</text>
</comment>
<reference evidence="3" key="1">
    <citation type="journal article" date="2023" name="Mol. Phylogenet. Evol.">
        <title>Genome-scale phylogeny and comparative genomics of the fungal order Sordariales.</title>
        <authorList>
            <person name="Hensen N."/>
            <person name="Bonometti L."/>
            <person name="Westerberg I."/>
            <person name="Brannstrom I.O."/>
            <person name="Guillou S."/>
            <person name="Cros-Aarteil S."/>
            <person name="Calhoun S."/>
            <person name="Haridas S."/>
            <person name="Kuo A."/>
            <person name="Mondo S."/>
            <person name="Pangilinan J."/>
            <person name="Riley R."/>
            <person name="LaButti K."/>
            <person name="Andreopoulos B."/>
            <person name="Lipzen A."/>
            <person name="Chen C."/>
            <person name="Yan M."/>
            <person name="Daum C."/>
            <person name="Ng V."/>
            <person name="Clum A."/>
            <person name="Steindorff A."/>
            <person name="Ohm R.A."/>
            <person name="Martin F."/>
            <person name="Silar P."/>
            <person name="Natvig D.O."/>
            <person name="Lalanne C."/>
            <person name="Gautier V."/>
            <person name="Ament-Velasquez S.L."/>
            <person name="Kruys A."/>
            <person name="Hutchinson M.I."/>
            <person name="Powell A.J."/>
            <person name="Barry K."/>
            <person name="Miller A.N."/>
            <person name="Grigoriev I.V."/>
            <person name="Debuchy R."/>
            <person name="Gladieux P."/>
            <person name="Hiltunen Thoren M."/>
            <person name="Johannesson H."/>
        </authorList>
    </citation>
    <scope>NUCLEOTIDE SEQUENCE</scope>
    <source>
        <strain evidence="3">CBS 333.67</strain>
    </source>
</reference>
<dbReference type="GO" id="GO:0000470">
    <property type="term" value="P:maturation of LSU-rRNA"/>
    <property type="evidence" value="ECO:0007669"/>
    <property type="project" value="TreeGrafter"/>
</dbReference>
<evidence type="ECO:0000256" key="1">
    <source>
        <dbReference type="SAM" id="MobiDB-lite"/>
    </source>
</evidence>
<dbReference type="Proteomes" id="UP001273166">
    <property type="component" value="Unassembled WGS sequence"/>
</dbReference>
<feature type="compositionally biased region" description="Basic residues" evidence="1">
    <location>
        <begin position="35"/>
        <end position="48"/>
    </location>
</feature>
<evidence type="ECO:0000313" key="3">
    <source>
        <dbReference type="EMBL" id="KAK3302458.1"/>
    </source>
</evidence>
<evidence type="ECO:0000259" key="2">
    <source>
        <dbReference type="PROSITE" id="PS50833"/>
    </source>
</evidence>
<name>A0AAJ0GM37_9PEZI</name>
<dbReference type="GO" id="GO:0030687">
    <property type="term" value="C:preribosome, large subunit precursor"/>
    <property type="evidence" value="ECO:0007669"/>
    <property type="project" value="TreeGrafter"/>
</dbReference>
<dbReference type="GeneID" id="87886955"/>
<dbReference type="InterPro" id="IPR007109">
    <property type="entry name" value="Brix"/>
</dbReference>
<organism evidence="3 4">
    <name type="scientific">Chaetomium strumarium</name>
    <dbReference type="NCBI Taxonomy" id="1170767"/>
    <lineage>
        <taxon>Eukaryota</taxon>
        <taxon>Fungi</taxon>
        <taxon>Dikarya</taxon>
        <taxon>Ascomycota</taxon>
        <taxon>Pezizomycotina</taxon>
        <taxon>Sordariomycetes</taxon>
        <taxon>Sordariomycetidae</taxon>
        <taxon>Sordariales</taxon>
        <taxon>Chaetomiaceae</taxon>
        <taxon>Chaetomium</taxon>
    </lineage>
</organism>
<dbReference type="PANTHER" id="PTHR22734">
    <property type="entry name" value="U3 SMALL NUCLEOLAR RIBONUCLEOPROTEIN PROTEIN IMP4"/>
    <property type="match status" value="1"/>
</dbReference>
<dbReference type="SUPFAM" id="SSF52954">
    <property type="entry name" value="Class II aaRS ABD-related"/>
    <property type="match status" value="1"/>
</dbReference>
<feature type="region of interest" description="Disordered" evidence="1">
    <location>
        <begin position="98"/>
        <end position="170"/>
    </location>
</feature>